<dbReference type="RefSeq" id="WP_130266705.1">
    <property type="nucleotide sequence ID" value="NZ_CP035952.1"/>
</dbReference>
<protein>
    <submittedName>
        <fullName evidence="2">Uncharacterized protein</fullName>
    </submittedName>
</protein>
<gene>
    <name evidence="2" type="ORF">EXN22_25955</name>
</gene>
<dbReference type="Proteomes" id="UP000291130">
    <property type="component" value="Chromosome"/>
</dbReference>
<keyword evidence="1" id="KW-0812">Transmembrane</keyword>
<feature type="transmembrane region" description="Helical" evidence="1">
    <location>
        <begin position="77"/>
        <end position="95"/>
    </location>
</feature>
<keyword evidence="1" id="KW-1133">Transmembrane helix</keyword>
<keyword evidence="3" id="KW-1185">Reference proteome</keyword>
<evidence type="ECO:0000256" key="1">
    <source>
        <dbReference type="SAM" id="Phobius"/>
    </source>
</evidence>
<proteinExistence type="predicted"/>
<evidence type="ECO:0000313" key="3">
    <source>
        <dbReference type="Proteomes" id="UP000291130"/>
    </source>
</evidence>
<reference evidence="2 3" key="1">
    <citation type="submission" date="2019-02" db="EMBL/GenBank/DDBJ databases">
        <title>Complete genome sequence of Pseudomonas sp. SNU WT1 isolated from rainbow trout.</title>
        <authorList>
            <person name="Oh W.T."/>
            <person name="Park S.C."/>
        </authorList>
    </citation>
    <scope>NUCLEOTIDE SEQUENCE [LARGE SCALE GENOMIC DNA]</scope>
    <source>
        <strain evidence="2 3">SNU WT1</strain>
    </source>
</reference>
<organism evidence="2 3">
    <name type="scientific">Pseudomonas tructae</name>
    <dbReference type="NCBI Taxonomy" id="2518644"/>
    <lineage>
        <taxon>Bacteria</taxon>
        <taxon>Pseudomonadati</taxon>
        <taxon>Pseudomonadota</taxon>
        <taxon>Gammaproteobacteria</taxon>
        <taxon>Pseudomonadales</taxon>
        <taxon>Pseudomonadaceae</taxon>
        <taxon>Pseudomonas</taxon>
    </lineage>
</organism>
<dbReference type="AlphaFoldDB" id="A0A411MQ02"/>
<accession>A0A411MQ02</accession>
<keyword evidence="1" id="KW-0472">Membrane</keyword>
<dbReference type="EMBL" id="CP035952">
    <property type="protein sequence ID" value="QBF28964.1"/>
    <property type="molecule type" value="Genomic_DNA"/>
</dbReference>
<dbReference type="KEGG" id="ptk:EXN22_25955"/>
<evidence type="ECO:0000313" key="2">
    <source>
        <dbReference type="EMBL" id="QBF28964.1"/>
    </source>
</evidence>
<name>A0A411MQ02_9PSED</name>
<feature type="transmembrane region" description="Helical" evidence="1">
    <location>
        <begin position="48"/>
        <end position="70"/>
    </location>
</feature>
<sequence>MSVSQDYAAFMTRYFPTFICTFFLSLFSLACAVTLWTDTHLRNHPDNSAFSVGLMAGSIVLLCLGNFLIIRGRAWSLWLIVLLLLLSLLTVISLFDERINKGLFAFALLLPLLAGLMLNGKRHRQMREYLVELRQKRQNH</sequence>
<dbReference type="OrthoDB" id="7032452at2"/>
<feature type="transmembrane region" description="Helical" evidence="1">
    <location>
        <begin position="101"/>
        <end position="118"/>
    </location>
</feature>